<protein>
    <submittedName>
        <fullName evidence="7">VWA domain-containing protein</fullName>
    </submittedName>
</protein>
<dbReference type="InterPro" id="IPR036465">
    <property type="entry name" value="vWFA_dom_sf"/>
</dbReference>
<keyword evidence="1" id="KW-1003">Cell membrane</keyword>
<evidence type="ECO:0000313" key="7">
    <source>
        <dbReference type="EMBL" id="MFG1702538.1"/>
    </source>
</evidence>
<feature type="transmembrane region" description="Helical" evidence="5">
    <location>
        <begin position="56"/>
        <end position="73"/>
    </location>
</feature>
<name>A0ABW7A6A5_9ACTN</name>
<proteinExistence type="predicted"/>
<organism evidence="7 8">
    <name type="scientific">Nonomuraea marmarensis</name>
    <dbReference type="NCBI Taxonomy" id="3351344"/>
    <lineage>
        <taxon>Bacteria</taxon>
        <taxon>Bacillati</taxon>
        <taxon>Actinomycetota</taxon>
        <taxon>Actinomycetes</taxon>
        <taxon>Streptosporangiales</taxon>
        <taxon>Streptosporangiaceae</taxon>
        <taxon>Nonomuraea</taxon>
    </lineage>
</organism>
<gene>
    <name evidence="7" type="ORF">ACFLIM_05030</name>
</gene>
<comment type="caution">
    <text evidence="7">The sequence shown here is derived from an EMBL/GenBank/DDBJ whole genome shotgun (WGS) entry which is preliminary data.</text>
</comment>
<evidence type="ECO:0000256" key="2">
    <source>
        <dbReference type="ARBA" id="ARBA00022692"/>
    </source>
</evidence>
<dbReference type="Pfam" id="PF13519">
    <property type="entry name" value="VWA_2"/>
    <property type="match status" value="1"/>
</dbReference>
<dbReference type="SUPFAM" id="SSF53300">
    <property type="entry name" value="vWA-like"/>
    <property type="match status" value="1"/>
</dbReference>
<reference evidence="7 8" key="1">
    <citation type="submission" date="2024-10" db="EMBL/GenBank/DDBJ databases">
        <authorList>
            <person name="Topkara A.R."/>
            <person name="Saygin H."/>
        </authorList>
    </citation>
    <scope>NUCLEOTIDE SEQUENCE [LARGE SCALE GENOMIC DNA]</scope>
    <source>
        <strain evidence="7 8">M3C6</strain>
    </source>
</reference>
<dbReference type="SMART" id="SM00327">
    <property type="entry name" value="VWA"/>
    <property type="match status" value="1"/>
</dbReference>
<dbReference type="PROSITE" id="PS50234">
    <property type="entry name" value="VWFA"/>
    <property type="match status" value="1"/>
</dbReference>
<accession>A0ABW7A6A5</accession>
<dbReference type="InterPro" id="IPR050768">
    <property type="entry name" value="UPF0353/GerABKA_families"/>
</dbReference>
<evidence type="ECO:0000256" key="4">
    <source>
        <dbReference type="ARBA" id="ARBA00023136"/>
    </source>
</evidence>
<evidence type="ECO:0000259" key="6">
    <source>
        <dbReference type="PROSITE" id="PS50234"/>
    </source>
</evidence>
<feature type="transmembrane region" description="Helical" evidence="5">
    <location>
        <begin position="6"/>
        <end position="27"/>
    </location>
</feature>
<dbReference type="Proteomes" id="UP001603978">
    <property type="component" value="Unassembled WGS sequence"/>
</dbReference>
<evidence type="ECO:0000313" key="8">
    <source>
        <dbReference type="Proteomes" id="UP001603978"/>
    </source>
</evidence>
<evidence type="ECO:0000256" key="5">
    <source>
        <dbReference type="SAM" id="Phobius"/>
    </source>
</evidence>
<keyword evidence="8" id="KW-1185">Reference proteome</keyword>
<dbReference type="EMBL" id="JBICRM010000002">
    <property type="protein sequence ID" value="MFG1702538.1"/>
    <property type="molecule type" value="Genomic_DNA"/>
</dbReference>
<keyword evidence="2 5" id="KW-0812">Transmembrane</keyword>
<dbReference type="PANTHER" id="PTHR22550:SF5">
    <property type="entry name" value="LEUCINE ZIPPER PROTEIN 4"/>
    <property type="match status" value="1"/>
</dbReference>
<feature type="transmembrane region" description="Helical" evidence="5">
    <location>
        <begin position="286"/>
        <end position="309"/>
    </location>
</feature>
<evidence type="ECO:0000256" key="3">
    <source>
        <dbReference type="ARBA" id="ARBA00022989"/>
    </source>
</evidence>
<dbReference type="PANTHER" id="PTHR22550">
    <property type="entry name" value="SPORE GERMINATION PROTEIN"/>
    <property type="match status" value="1"/>
</dbReference>
<dbReference type="InterPro" id="IPR002035">
    <property type="entry name" value="VWF_A"/>
</dbReference>
<evidence type="ECO:0000256" key="1">
    <source>
        <dbReference type="ARBA" id="ARBA00022475"/>
    </source>
</evidence>
<sequence length="313" mass="33422">MTFIAPFWLLLLIPVALLAVTYAIMALRRSSYAVRFTNLDLLDKIAPRRPGWRRHVPAAALLFMFALLVVGFARPTAEVQVPRERATIMVAFDVSASMGATDVSPNRFEAAQQAARQFVQGLPERFNLGLVSFSSTASVAVPPTRDRQAVLSALDRLSTASGTAIGEAVYSSLEAIASLDTEEEAPPAHIVLLSDGSNTTGRTVTEAATEASNRGVPVTTIAYGTPDGTISLSGREVPVPVDGPALRGLAEAAGGGFYEAASGDELQAVYEDIGTSVGYRTERQEVWQWFVAAGMVFALIAALTSMLWFSRLP</sequence>
<feature type="domain" description="VWFA" evidence="6">
    <location>
        <begin position="87"/>
        <end position="273"/>
    </location>
</feature>
<dbReference type="Gene3D" id="3.40.50.410">
    <property type="entry name" value="von Willebrand factor, type A domain"/>
    <property type="match status" value="1"/>
</dbReference>
<dbReference type="RefSeq" id="WP_393162359.1">
    <property type="nucleotide sequence ID" value="NZ_JBICRM010000002.1"/>
</dbReference>
<keyword evidence="3 5" id="KW-1133">Transmembrane helix</keyword>
<keyword evidence="4 5" id="KW-0472">Membrane</keyword>